<dbReference type="RefSeq" id="WP_127692861.1">
    <property type="nucleotide sequence ID" value="NZ_SACQ01000001.1"/>
</dbReference>
<evidence type="ECO:0000313" key="1">
    <source>
        <dbReference type="EMBL" id="RVU32693.1"/>
    </source>
</evidence>
<protein>
    <submittedName>
        <fullName evidence="1">Uncharacterized protein</fullName>
    </submittedName>
</protein>
<dbReference type="EMBL" id="SACQ01000001">
    <property type="protein sequence ID" value="RVU32693.1"/>
    <property type="molecule type" value="Genomic_DNA"/>
</dbReference>
<gene>
    <name evidence="1" type="ORF">EOE65_03295</name>
</gene>
<dbReference type="Proteomes" id="UP000282818">
    <property type="component" value="Unassembled WGS sequence"/>
</dbReference>
<proteinExistence type="predicted"/>
<reference evidence="1 2" key="1">
    <citation type="submission" date="2019-01" db="EMBL/GenBank/DDBJ databases">
        <authorList>
            <person name="Chen W.-M."/>
        </authorList>
    </citation>
    <scope>NUCLEOTIDE SEQUENCE [LARGE SCALE GENOMIC DNA]</scope>
    <source>
        <strain evidence="1 2">HPM-16</strain>
    </source>
</reference>
<evidence type="ECO:0000313" key="2">
    <source>
        <dbReference type="Proteomes" id="UP000282818"/>
    </source>
</evidence>
<comment type="caution">
    <text evidence="1">The sequence shown here is derived from an EMBL/GenBank/DDBJ whole genome shotgun (WGS) entry which is preliminary data.</text>
</comment>
<organism evidence="1 2">
    <name type="scientific">Neptunomonas marina</name>
    <dbReference type="NCBI Taxonomy" id="1815562"/>
    <lineage>
        <taxon>Bacteria</taxon>
        <taxon>Pseudomonadati</taxon>
        <taxon>Pseudomonadota</taxon>
        <taxon>Gammaproteobacteria</taxon>
        <taxon>Oceanospirillales</taxon>
        <taxon>Oceanospirillaceae</taxon>
        <taxon>Neptunomonas</taxon>
    </lineage>
</organism>
<dbReference type="AlphaFoldDB" id="A0A437QE81"/>
<name>A0A437QE81_9GAMM</name>
<keyword evidence="2" id="KW-1185">Reference proteome</keyword>
<accession>A0A437QE81</accession>
<sequence>MSGLKYDHTEIVECIRTHGDKKTLTEVATHFGCSTFLINMILDKHELTVFKKGNAATPLTLWPGVSKPLLRVPFSDFGKRLEELQR</sequence>